<proteinExistence type="predicted"/>
<keyword evidence="1" id="KW-0812">Transmembrane</keyword>
<dbReference type="EMBL" id="GBXM01085129">
    <property type="protein sequence ID" value="JAH23448.1"/>
    <property type="molecule type" value="Transcribed_RNA"/>
</dbReference>
<feature type="transmembrane region" description="Helical" evidence="1">
    <location>
        <begin position="24"/>
        <end position="43"/>
    </location>
</feature>
<keyword evidence="1" id="KW-1133">Transmembrane helix</keyword>
<accession>A0A0E9R528</accession>
<evidence type="ECO:0000313" key="2">
    <source>
        <dbReference type="EMBL" id="JAH23448.1"/>
    </source>
</evidence>
<keyword evidence="1" id="KW-0472">Membrane</keyword>
<sequence>MSNAREMGLFFYPIRGKRLNSRHVYCVVWIGIFCGFNCHFRMYF</sequence>
<dbReference type="AlphaFoldDB" id="A0A0E9R528"/>
<name>A0A0E9R528_ANGAN</name>
<organism evidence="2">
    <name type="scientific">Anguilla anguilla</name>
    <name type="common">European freshwater eel</name>
    <name type="synonym">Muraena anguilla</name>
    <dbReference type="NCBI Taxonomy" id="7936"/>
    <lineage>
        <taxon>Eukaryota</taxon>
        <taxon>Metazoa</taxon>
        <taxon>Chordata</taxon>
        <taxon>Craniata</taxon>
        <taxon>Vertebrata</taxon>
        <taxon>Euteleostomi</taxon>
        <taxon>Actinopterygii</taxon>
        <taxon>Neopterygii</taxon>
        <taxon>Teleostei</taxon>
        <taxon>Anguilliformes</taxon>
        <taxon>Anguillidae</taxon>
        <taxon>Anguilla</taxon>
    </lineage>
</organism>
<reference evidence="2" key="1">
    <citation type="submission" date="2014-11" db="EMBL/GenBank/DDBJ databases">
        <authorList>
            <person name="Amaro Gonzalez C."/>
        </authorList>
    </citation>
    <scope>NUCLEOTIDE SEQUENCE</scope>
</reference>
<protein>
    <submittedName>
        <fullName evidence="2">Uncharacterized protein</fullName>
    </submittedName>
</protein>
<reference evidence="2" key="2">
    <citation type="journal article" date="2015" name="Fish Shellfish Immunol.">
        <title>Early steps in the European eel (Anguilla anguilla)-Vibrio vulnificus interaction in the gills: Role of the RtxA13 toxin.</title>
        <authorList>
            <person name="Callol A."/>
            <person name="Pajuelo D."/>
            <person name="Ebbesson L."/>
            <person name="Teles M."/>
            <person name="MacKenzie S."/>
            <person name="Amaro C."/>
        </authorList>
    </citation>
    <scope>NUCLEOTIDE SEQUENCE</scope>
</reference>
<evidence type="ECO:0000256" key="1">
    <source>
        <dbReference type="SAM" id="Phobius"/>
    </source>
</evidence>